<protein>
    <submittedName>
        <fullName evidence="1">Uncharacterized protein</fullName>
    </submittedName>
</protein>
<proteinExistence type="predicted"/>
<dbReference type="Proteomes" id="UP000270046">
    <property type="component" value="Chromosome"/>
</dbReference>
<evidence type="ECO:0000313" key="1">
    <source>
        <dbReference type="EMBL" id="AYL99418.1"/>
    </source>
</evidence>
<dbReference type="EMBL" id="CP032869">
    <property type="protein sequence ID" value="AYL99418.1"/>
    <property type="molecule type" value="Genomic_DNA"/>
</dbReference>
<evidence type="ECO:0000313" key="2">
    <source>
        <dbReference type="Proteomes" id="UP000270046"/>
    </source>
</evidence>
<name>A0A494W772_9SPHI</name>
<dbReference type="AlphaFoldDB" id="A0A494W772"/>
<dbReference type="KEGG" id="muh:HYN43_011330"/>
<reference evidence="1 2" key="1">
    <citation type="submission" date="2018-10" db="EMBL/GenBank/DDBJ databases">
        <title>Genome sequencing of Mucilaginibacter sp. HYN0043.</title>
        <authorList>
            <person name="Kim M."/>
            <person name="Yi H."/>
        </authorList>
    </citation>
    <scope>NUCLEOTIDE SEQUENCE [LARGE SCALE GENOMIC DNA]</scope>
    <source>
        <strain evidence="1 2">HYN0043</strain>
    </source>
</reference>
<keyword evidence="2" id="KW-1185">Reference proteome</keyword>
<accession>A0A494W772</accession>
<organism evidence="1 2">
    <name type="scientific">Mucilaginibacter celer</name>
    <dbReference type="NCBI Taxonomy" id="2305508"/>
    <lineage>
        <taxon>Bacteria</taxon>
        <taxon>Pseudomonadati</taxon>
        <taxon>Bacteroidota</taxon>
        <taxon>Sphingobacteriia</taxon>
        <taxon>Sphingobacteriales</taxon>
        <taxon>Sphingobacteriaceae</taxon>
        <taxon>Mucilaginibacter</taxon>
    </lineage>
</organism>
<dbReference type="OrthoDB" id="1036397at2"/>
<gene>
    <name evidence="1" type="ORF">HYN43_011330</name>
</gene>
<sequence length="72" mass="8382">MVEVFKTNVSRRREANKLLEAIHKTFNNHKANFDLEDCDRILRIQCDEGVFCSKTLMTFLNEMGCKAEVLTD</sequence>